<dbReference type="EMBL" id="CAJPWZ010000944">
    <property type="protein sequence ID" value="CAG2204336.1"/>
    <property type="molecule type" value="Genomic_DNA"/>
</dbReference>
<dbReference type="PROSITE" id="PS50088">
    <property type="entry name" value="ANK_REPEAT"/>
    <property type="match status" value="5"/>
</dbReference>
<evidence type="ECO:0000256" key="3">
    <source>
        <dbReference type="PROSITE-ProRule" id="PRU00023"/>
    </source>
</evidence>
<feature type="repeat" description="ANK" evidence="3">
    <location>
        <begin position="44"/>
        <end position="76"/>
    </location>
</feature>
<keyword evidence="1" id="KW-0677">Repeat</keyword>
<evidence type="ECO:0000256" key="1">
    <source>
        <dbReference type="ARBA" id="ARBA00022737"/>
    </source>
</evidence>
<feature type="repeat" description="ANK" evidence="3">
    <location>
        <begin position="224"/>
        <end position="251"/>
    </location>
</feature>
<dbReference type="GO" id="GO:0070531">
    <property type="term" value="C:BRCA1-A complex"/>
    <property type="evidence" value="ECO:0007669"/>
    <property type="project" value="TreeGrafter"/>
</dbReference>
<dbReference type="Proteomes" id="UP000683360">
    <property type="component" value="Unassembled WGS sequence"/>
</dbReference>
<proteinExistence type="predicted"/>
<dbReference type="InterPro" id="IPR002110">
    <property type="entry name" value="Ankyrin_rpt"/>
</dbReference>
<dbReference type="PANTHER" id="PTHR24171">
    <property type="entry name" value="ANKYRIN REPEAT DOMAIN-CONTAINING PROTEIN 39-RELATED"/>
    <property type="match status" value="1"/>
</dbReference>
<comment type="caution">
    <text evidence="4">The sequence shown here is derived from an EMBL/GenBank/DDBJ whole genome shotgun (WGS) entry which is preliminary data.</text>
</comment>
<dbReference type="InterPro" id="IPR036770">
    <property type="entry name" value="Ankyrin_rpt-contain_sf"/>
</dbReference>
<sequence>MGKTLTAQHIAFKLLDEKAYRIEPCFNVKDIKRRYKQNVRQDENGNTTFIIVCLRGYAELVDLFISFGADVDARNGWFTPLTAACRDGHLGTVESLLEKGSTENYDINSVDAQGRTALLIACEENYTKIVKLLLDNYADVCKYDLEERTPMHAARIAGNYYIVNMLIQHNINVNILKTELTPDNTRHELPCGWTPLYEACTQGDIKTVRSLIKNSANVNMPNIDGATPLVAACQQGNEQIIDILLNEGAEICQALQIAVQNKYDSAIKILECKGGDLGYKNDNGLDSSM</sequence>
<evidence type="ECO:0000256" key="2">
    <source>
        <dbReference type="ARBA" id="ARBA00023043"/>
    </source>
</evidence>
<dbReference type="PROSITE" id="PS50297">
    <property type="entry name" value="ANK_REP_REGION"/>
    <property type="match status" value="5"/>
</dbReference>
<dbReference type="Pfam" id="PF12796">
    <property type="entry name" value="Ank_2"/>
    <property type="match status" value="3"/>
</dbReference>
<feature type="repeat" description="ANK" evidence="3">
    <location>
        <begin position="191"/>
        <end position="223"/>
    </location>
</feature>
<dbReference type="GO" id="GO:0004842">
    <property type="term" value="F:ubiquitin-protein transferase activity"/>
    <property type="evidence" value="ECO:0007669"/>
    <property type="project" value="TreeGrafter"/>
</dbReference>
<accession>A0A8S3RGX6</accession>
<evidence type="ECO:0000313" key="4">
    <source>
        <dbReference type="EMBL" id="CAG2204336.1"/>
    </source>
</evidence>
<dbReference type="SUPFAM" id="SSF48403">
    <property type="entry name" value="Ankyrin repeat"/>
    <property type="match status" value="1"/>
</dbReference>
<dbReference type="OrthoDB" id="5406014at2759"/>
<protein>
    <submittedName>
        <fullName evidence="4">ANKRD50</fullName>
    </submittedName>
</protein>
<dbReference type="SMART" id="SM00248">
    <property type="entry name" value="ANK"/>
    <property type="match status" value="6"/>
</dbReference>
<keyword evidence="2 3" id="KW-0040">ANK repeat</keyword>
<feature type="repeat" description="ANK" evidence="3">
    <location>
        <begin position="113"/>
        <end position="145"/>
    </location>
</feature>
<name>A0A8S3RGX6_MYTED</name>
<feature type="repeat" description="ANK" evidence="3">
    <location>
        <begin position="146"/>
        <end position="178"/>
    </location>
</feature>
<evidence type="ECO:0000313" key="5">
    <source>
        <dbReference type="Proteomes" id="UP000683360"/>
    </source>
</evidence>
<dbReference type="AlphaFoldDB" id="A0A8S3RGX6"/>
<dbReference type="GO" id="GO:0085020">
    <property type="term" value="P:protein K6-linked ubiquitination"/>
    <property type="evidence" value="ECO:0007669"/>
    <property type="project" value="TreeGrafter"/>
</dbReference>
<gene>
    <name evidence="4" type="ORF">MEDL_18820</name>
</gene>
<dbReference type="GO" id="GO:0031436">
    <property type="term" value="C:BRCA1-BARD1 complex"/>
    <property type="evidence" value="ECO:0007669"/>
    <property type="project" value="TreeGrafter"/>
</dbReference>
<reference evidence="4" key="1">
    <citation type="submission" date="2021-03" db="EMBL/GenBank/DDBJ databases">
        <authorList>
            <person name="Bekaert M."/>
        </authorList>
    </citation>
    <scope>NUCLEOTIDE SEQUENCE</scope>
</reference>
<dbReference type="Gene3D" id="1.25.40.20">
    <property type="entry name" value="Ankyrin repeat-containing domain"/>
    <property type="match status" value="2"/>
</dbReference>
<organism evidence="4 5">
    <name type="scientific">Mytilus edulis</name>
    <name type="common">Blue mussel</name>
    <dbReference type="NCBI Taxonomy" id="6550"/>
    <lineage>
        <taxon>Eukaryota</taxon>
        <taxon>Metazoa</taxon>
        <taxon>Spiralia</taxon>
        <taxon>Lophotrochozoa</taxon>
        <taxon>Mollusca</taxon>
        <taxon>Bivalvia</taxon>
        <taxon>Autobranchia</taxon>
        <taxon>Pteriomorphia</taxon>
        <taxon>Mytilida</taxon>
        <taxon>Mytiloidea</taxon>
        <taxon>Mytilidae</taxon>
        <taxon>Mytilinae</taxon>
        <taxon>Mytilus</taxon>
    </lineage>
</organism>
<dbReference type="PANTHER" id="PTHR24171:SF8">
    <property type="entry name" value="BRCA1-ASSOCIATED RING DOMAIN PROTEIN 1"/>
    <property type="match status" value="1"/>
</dbReference>
<keyword evidence="5" id="KW-1185">Reference proteome</keyword>